<organism evidence="9 10">
    <name type="scientific">Fusarium oxysporum f. sp. cubense</name>
    <dbReference type="NCBI Taxonomy" id="61366"/>
    <lineage>
        <taxon>Eukaryota</taxon>
        <taxon>Fungi</taxon>
        <taxon>Dikarya</taxon>
        <taxon>Ascomycota</taxon>
        <taxon>Pezizomycotina</taxon>
        <taxon>Sordariomycetes</taxon>
        <taxon>Hypocreomycetidae</taxon>
        <taxon>Hypocreales</taxon>
        <taxon>Nectriaceae</taxon>
        <taxon>Fusarium</taxon>
        <taxon>Fusarium oxysporum species complex</taxon>
    </lineage>
</organism>
<dbReference type="SUPFAM" id="SSF57701">
    <property type="entry name" value="Zn2/Cys6 DNA-binding domain"/>
    <property type="match status" value="1"/>
</dbReference>
<dbReference type="AlphaFoldDB" id="A0A5C6T2N3"/>
<evidence type="ECO:0000256" key="5">
    <source>
        <dbReference type="ARBA" id="ARBA00023125"/>
    </source>
</evidence>
<comment type="caution">
    <text evidence="9">The sequence shown here is derived from an EMBL/GenBank/DDBJ whole genome shotgun (WGS) entry which is preliminary data.</text>
</comment>
<dbReference type="InterPro" id="IPR036864">
    <property type="entry name" value="Zn2-C6_fun-type_DNA-bd_sf"/>
</dbReference>
<dbReference type="Pfam" id="PF00172">
    <property type="entry name" value="Zn_clus"/>
    <property type="match status" value="1"/>
</dbReference>
<evidence type="ECO:0000256" key="3">
    <source>
        <dbReference type="ARBA" id="ARBA00022833"/>
    </source>
</evidence>
<dbReference type="EMBL" id="VMNF01000007">
    <property type="protein sequence ID" value="TXC04976.1"/>
    <property type="molecule type" value="Genomic_DNA"/>
</dbReference>
<dbReference type="GO" id="GO:0043565">
    <property type="term" value="F:sequence-specific DNA binding"/>
    <property type="evidence" value="ECO:0007669"/>
    <property type="project" value="TreeGrafter"/>
</dbReference>
<dbReference type="GO" id="GO:0000981">
    <property type="term" value="F:DNA-binding transcription factor activity, RNA polymerase II-specific"/>
    <property type="evidence" value="ECO:0007669"/>
    <property type="project" value="InterPro"/>
</dbReference>
<feature type="domain" description="Zn(2)-C6 fungal-type" evidence="8">
    <location>
        <begin position="20"/>
        <end position="52"/>
    </location>
</feature>
<keyword evidence="5" id="KW-0238">DNA-binding</keyword>
<dbReference type="PROSITE" id="PS50048">
    <property type="entry name" value="ZN2_CY6_FUNGAL_2"/>
    <property type="match status" value="1"/>
</dbReference>
<keyword evidence="4" id="KW-0805">Transcription regulation</keyword>
<dbReference type="InterPro" id="IPR052202">
    <property type="entry name" value="Yeast_MetPath_Reg"/>
</dbReference>
<evidence type="ECO:0000256" key="7">
    <source>
        <dbReference type="ARBA" id="ARBA00023242"/>
    </source>
</evidence>
<keyword evidence="2" id="KW-0479">Metal-binding</keyword>
<protein>
    <recommendedName>
        <fullName evidence="8">Zn(2)-C6 fungal-type domain-containing protein</fullName>
    </recommendedName>
</protein>
<comment type="subcellular location">
    <subcellularLocation>
        <location evidence="1">Nucleus</location>
    </subcellularLocation>
</comment>
<evidence type="ECO:0000313" key="9">
    <source>
        <dbReference type="EMBL" id="TXC04976.1"/>
    </source>
</evidence>
<dbReference type="SMART" id="SM00066">
    <property type="entry name" value="GAL4"/>
    <property type="match status" value="1"/>
</dbReference>
<evidence type="ECO:0000259" key="8">
    <source>
        <dbReference type="PROSITE" id="PS50048"/>
    </source>
</evidence>
<accession>A0A5C6T2N3</accession>
<proteinExistence type="predicted"/>
<dbReference type="GO" id="GO:0008270">
    <property type="term" value="F:zinc ion binding"/>
    <property type="evidence" value="ECO:0007669"/>
    <property type="project" value="InterPro"/>
</dbReference>
<dbReference type="PROSITE" id="PS00463">
    <property type="entry name" value="ZN2_CY6_FUNGAL_1"/>
    <property type="match status" value="1"/>
</dbReference>
<keyword evidence="6" id="KW-0804">Transcription</keyword>
<keyword evidence="3" id="KW-0862">Zinc</keyword>
<dbReference type="Proteomes" id="UP000321331">
    <property type="component" value="Unassembled WGS sequence"/>
</dbReference>
<dbReference type="Gene3D" id="4.10.240.10">
    <property type="entry name" value="Zn(2)-C6 fungal-type DNA-binding domain"/>
    <property type="match status" value="1"/>
</dbReference>
<keyword evidence="7" id="KW-0539">Nucleus</keyword>
<dbReference type="PANTHER" id="PTHR47782">
    <property type="entry name" value="ZN(II)2CYS6 TRANSCRIPTION FACTOR (EUROFUNG)-RELATED"/>
    <property type="match status" value="1"/>
</dbReference>
<gene>
    <name evidence="9" type="ORF">FocTR4_00001171</name>
</gene>
<dbReference type="PANTHER" id="PTHR47782:SF2">
    <property type="entry name" value="TRANSCRIPTION FACTOR, PUTATIVE (AFU_ORTHOLOGUE AFUA_4G12570)-RELATED"/>
    <property type="match status" value="1"/>
</dbReference>
<dbReference type="InterPro" id="IPR001138">
    <property type="entry name" value="Zn2Cys6_DnaBD"/>
</dbReference>
<dbReference type="CDD" id="cd12148">
    <property type="entry name" value="fungal_TF_MHR"/>
    <property type="match status" value="1"/>
</dbReference>
<dbReference type="GO" id="GO:0045944">
    <property type="term" value="P:positive regulation of transcription by RNA polymerase II"/>
    <property type="evidence" value="ECO:0007669"/>
    <property type="project" value="TreeGrafter"/>
</dbReference>
<sequence>MPRPSFSHNPLLRVSRPVSACSRCRAAKVKCDGKLPACTACEKAGRSNECSAANDQFARGKERSYVAALELRIEKLEKRLQFAKSRKASVALHDTDASAFNVQQMDRRDSLALIRAAIHRKAAQKRETSDVNSLVSDFGFLSVNATTRDFEPISTNMTFARLVLAATTNDALPESDQARLPPRQTAHVLVQHYMDNVYSLFPCFSETSLLTALDDIYQEDTRTIKDSDYWMVYMVLAIGSTVQSKRSQDTHYLTGLDAISMVHARTFSFTDDTVNVAFPQASNNGRKSSVSGPITGPQPADPALLLFQLRRAQSHWYQELYQSGSVPLQDPISYIWKMCLDMREWQDTLPTNLAPEIRQLFDQELRYSYVYCIAPSARAPSITDYNRILIFEHSMAYLDTVHEIAHGAQNSGFYTYHDVLRVYFMANQFLAVLRDAEDMLLSGMPVPIPISRPGAAPAPPLPRRLQPQGMNGEDNLDRSLRCLDKVSQTLDTYGDRWADASTWRESFSMISQEMVDRLSRRKQIRDTAREQYQLQYQGRGIPPQTQAGF</sequence>
<evidence type="ECO:0000256" key="6">
    <source>
        <dbReference type="ARBA" id="ARBA00023163"/>
    </source>
</evidence>
<dbReference type="CDD" id="cd00067">
    <property type="entry name" value="GAL4"/>
    <property type="match status" value="1"/>
</dbReference>
<name>A0A5C6T2N3_FUSOC</name>
<evidence type="ECO:0000256" key="2">
    <source>
        <dbReference type="ARBA" id="ARBA00022723"/>
    </source>
</evidence>
<evidence type="ECO:0000256" key="1">
    <source>
        <dbReference type="ARBA" id="ARBA00004123"/>
    </source>
</evidence>
<dbReference type="GO" id="GO:0005634">
    <property type="term" value="C:nucleus"/>
    <property type="evidence" value="ECO:0007669"/>
    <property type="project" value="UniProtKB-SubCell"/>
</dbReference>
<evidence type="ECO:0000313" key="10">
    <source>
        <dbReference type="Proteomes" id="UP000321331"/>
    </source>
</evidence>
<evidence type="ECO:0000256" key="4">
    <source>
        <dbReference type="ARBA" id="ARBA00023015"/>
    </source>
</evidence>
<reference evidence="9 10" key="1">
    <citation type="submission" date="2019-07" db="EMBL/GenBank/DDBJ databases">
        <title>The First High-Quality Draft Genome Sequence of the Causal Agent of the Current Panama Disease Epidemic.</title>
        <authorList>
            <person name="Warmington R.J."/>
            <person name="Kay W."/>
            <person name="Jeffries A."/>
            <person name="Bebber D."/>
            <person name="Moore K."/>
            <person name="Studholme D.J."/>
        </authorList>
    </citation>
    <scope>NUCLEOTIDE SEQUENCE [LARGE SCALE GENOMIC DNA]</scope>
    <source>
        <strain evidence="9 10">TR4</strain>
    </source>
</reference>